<feature type="region of interest" description="Disordered" evidence="1">
    <location>
        <begin position="1"/>
        <end position="63"/>
    </location>
</feature>
<dbReference type="Gramene" id="PVH48095">
    <property type="protein sequence ID" value="PVH48095"/>
    <property type="gene ID" value="PAHAL_4G247000"/>
</dbReference>
<dbReference type="AlphaFoldDB" id="A0A2T8JDW8"/>
<feature type="compositionally biased region" description="Basic and acidic residues" evidence="1">
    <location>
        <begin position="47"/>
        <end position="56"/>
    </location>
</feature>
<name>A0A2T8JDW8_9POAL</name>
<organism evidence="2">
    <name type="scientific">Panicum hallii</name>
    <dbReference type="NCBI Taxonomy" id="206008"/>
    <lineage>
        <taxon>Eukaryota</taxon>
        <taxon>Viridiplantae</taxon>
        <taxon>Streptophyta</taxon>
        <taxon>Embryophyta</taxon>
        <taxon>Tracheophyta</taxon>
        <taxon>Spermatophyta</taxon>
        <taxon>Magnoliopsida</taxon>
        <taxon>Liliopsida</taxon>
        <taxon>Poales</taxon>
        <taxon>Poaceae</taxon>
        <taxon>PACMAD clade</taxon>
        <taxon>Panicoideae</taxon>
        <taxon>Panicodae</taxon>
        <taxon>Paniceae</taxon>
        <taxon>Panicinae</taxon>
        <taxon>Panicum</taxon>
        <taxon>Panicum sect. Panicum</taxon>
    </lineage>
</organism>
<dbReference type="EMBL" id="CM008049">
    <property type="protein sequence ID" value="PVH48095.1"/>
    <property type="molecule type" value="Genomic_DNA"/>
</dbReference>
<gene>
    <name evidence="2" type="ORF">PAHAL_4G247000</name>
</gene>
<proteinExistence type="predicted"/>
<dbReference type="Proteomes" id="UP000243499">
    <property type="component" value="Chromosome 4"/>
</dbReference>
<protein>
    <submittedName>
        <fullName evidence="2">Uncharacterized protein</fullName>
    </submittedName>
</protein>
<accession>A0A2T8JDW8</accession>
<evidence type="ECO:0000313" key="2">
    <source>
        <dbReference type="EMBL" id="PVH48095.1"/>
    </source>
</evidence>
<sequence length="63" mass="6754">MPLAPALAAESCASPTPIPAEEEDTAKREVEGGCGHHDSMGSSYHAEGGRRLHTEMRQQATRH</sequence>
<reference evidence="2" key="1">
    <citation type="submission" date="2018-04" db="EMBL/GenBank/DDBJ databases">
        <title>WGS assembly of Panicum hallii.</title>
        <authorList>
            <person name="Lovell J."/>
            <person name="Jenkins J."/>
            <person name="Lowry D."/>
            <person name="Mamidi S."/>
            <person name="Sreedasyam A."/>
            <person name="Weng X."/>
            <person name="Barry K."/>
            <person name="Bonette J."/>
            <person name="Campitelli B."/>
            <person name="Daum C."/>
            <person name="Gordon S."/>
            <person name="Gould B."/>
            <person name="Lipzen A."/>
            <person name="Macqueen A."/>
            <person name="Palacio-Mejia J."/>
            <person name="Plott C."/>
            <person name="Shakirov E."/>
            <person name="Shu S."/>
            <person name="Yoshinaga Y."/>
            <person name="Zane M."/>
            <person name="Rokhsar D."/>
            <person name="Grimwood J."/>
            <person name="Schmutz J."/>
            <person name="Juenger T."/>
        </authorList>
    </citation>
    <scope>NUCLEOTIDE SEQUENCE [LARGE SCALE GENOMIC DNA]</scope>
    <source>
        <strain evidence="2">FIL2</strain>
    </source>
</reference>
<feature type="compositionally biased region" description="Basic and acidic residues" evidence="1">
    <location>
        <begin position="25"/>
        <end position="39"/>
    </location>
</feature>
<evidence type="ECO:0000256" key="1">
    <source>
        <dbReference type="SAM" id="MobiDB-lite"/>
    </source>
</evidence>